<dbReference type="PANTHER" id="PTHR30055:SF230">
    <property type="entry name" value="TRANSCRIPTIONAL REGULATORY PROTEIN (PROBABLY TETR-FAMILY)-RELATED"/>
    <property type="match status" value="1"/>
</dbReference>
<evidence type="ECO:0000313" key="7">
    <source>
        <dbReference type="EMBL" id="GAA4982484.1"/>
    </source>
</evidence>
<evidence type="ECO:0000256" key="5">
    <source>
        <dbReference type="SAM" id="MobiDB-lite"/>
    </source>
</evidence>
<name>A0ABP9HZS0_9ACTN</name>
<dbReference type="Gene3D" id="1.10.10.60">
    <property type="entry name" value="Homeodomain-like"/>
    <property type="match status" value="1"/>
</dbReference>
<evidence type="ECO:0000256" key="3">
    <source>
        <dbReference type="ARBA" id="ARBA00023163"/>
    </source>
</evidence>
<feature type="domain" description="HTH tetR-type" evidence="6">
    <location>
        <begin position="23"/>
        <end position="83"/>
    </location>
</feature>
<feature type="region of interest" description="Disordered" evidence="5">
    <location>
        <begin position="1"/>
        <end position="27"/>
    </location>
</feature>
<dbReference type="Proteomes" id="UP001500466">
    <property type="component" value="Unassembled WGS sequence"/>
</dbReference>
<dbReference type="EMBL" id="BAABHS010000025">
    <property type="protein sequence ID" value="GAA4982484.1"/>
    <property type="molecule type" value="Genomic_DNA"/>
</dbReference>
<dbReference type="PROSITE" id="PS50977">
    <property type="entry name" value="HTH_TETR_2"/>
    <property type="match status" value="1"/>
</dbReference>
<feature type="DNA-binding region" description="H-T-H motif" evidence="4">
    <location>
        <begin position="46"/>
        <end position="65"/>
    </location>
</feature>
<dbReference type="InterPro" id="IPR036271">
    <property type="entry name" value="Tet_transcr_reg_TetR-rel_C_sf"/>
</dbReference>
<proteinExistence type="predicted"/>
<evidence type="ECO:0000256" key="4">
    <source>
        <dbReference type="PROSITE-ProRule" id="PRU00335"/>
    </source>
</evidence>
<gene>
    <name evidence="7" type="ORF">GCM10023205_59930</name>
</gene>
<dbReference type="Gene3D" id="1.10.357.10">
    <property type="entry name" value="Tetracycline Repressor, domain 2"/>
    <property type="match status" value="1"/>
</dbReference>
<comment type="caution">
    <text evidence="7">The sequence shown here is derived from an EMBL/GenBank/DDBJ whole genome shotgun (WGS) entry which is preliminary data.</text>
</comment>
<sequence>MTASNPGPSGTGTGPGPGRPRDPRTDDAILDAVRELLREQGYNRLSIEGVARRAGVSRPTVYRRWPTKAHLVHEAVYPAQDVHFTAPDDDSAESAAGRDFTDDIERFVEAALVSFQRPETASAVPGLLADYRDQPELREALNTRLDAVRAAFRDLVDAAVARGQARADLDADLLYDTLSAVVLYSTLSSSRRVGPGFARSVAELVVQGAGRPAAD</sequence>
<keyword evidence="2 4" id="KW-0238">DNA-binding</keyword>
<dbReference type="InterPro" id="IPR023772">
    <property type="entry name" value="DNA-bd_HTH_TetR-type_CS"/>
</dbReference>
<evidence type="ECO:0000256" key="2">
    <source>
        <dbReference type="ARBA" id="ARBA00023125"/>
    </source>
</evidence>
<dbReference type="SUPFAM" id="SSF46689">
    <property type="entry name" value="Homeodomain-like"/>
    <property type="match status" value="1"/>
</dbReference>
<dbReference type="RefSeq" id="WP_345678860.1">
    <property type="nucleotide sequence ID" value="NZ_BAABHS010000025.1"/>
</dbReference>
<dbReference type="PROSITE" id="PS01081">
    <property type="entry name" value="HTH_TETR_1"/>
    <property type="match status" value="1"/>
</dbReference>
<dbReference type="SUPFAM" id="SSF48498">
    <property type="entry name" value="Tetracyclin repressor-like, C-terminal domain"/>
    <property type="match status" value="1"/>
</dbReference>
<dbReference type="InterPro" id="IPR050109">
    <property type="entry name" value="HTH-type_TetR-like_transc_reg"/>
</dbReference>
<dbReference type="PRINTS" id="PR00455">
    <property type="entry name" value="HTHTETR"/>
</dbReference>
<dbReference type="Pfam" id="PF16859">
    <property type="entry name" value="TetR_C_11"/>
    <property type="match status" value="1"/>
</dbReference>
<evidence type="ECO:0000256" key="1">
    <source>
        <dbReference type="ARBA" id="ARBA00023015"/>
    </source>
</evidence>
<keyword evidence="3" id="KW-0804">Transcription</keyword>
<dbReference type="InterPro" id="IPR009057">
    <property type="entry name" value="Homeodomain-like_sf"/>
</dbReference>
<evidence type="ECO:0000259" key="6">
    <source>
        <dbReference type="PROSITE" id="PS50977"/>
    </source>
</evidence>
<accession>A0ABP9HZS0</accession>
<keyword evidence="1" id="KW-0805">Transcription regulation</keyword>
<reference evidence="8" key="1">
    <citation type="journal article" date="2019" name="Int. J. Syst. Evol. Microbiol.">
        <title>The Global Catalogue of Microorganisms (GCM) 10K type strain sequencing project: providing services to taxonomists for standard genome sequencing and annotation.</title>
        <authorList>
            <consortium name="The Broad Institute Genomics Platform"/>
            <consortium name="The Broad Institute Genome Sequencing Center for Infectious Disease"/>
            <person name="Wu L."/>
            <person name="Ma J."/>
        </authorList>
    </citation>
    <scope>NUCLEOTIDE SEQUENCE [LARGE SCALE GENOMIC DNA]</scope>
    <source>
        <strain evidence="8">JCM 17986</strain>
    </source>
</reference>
<dbReference type="PANTHER" id="PTHR30055">
    <property type="entry name" value="HTH-TYPE TRANSCRIPTIONAL REGULATOR RUTR"/>
    <property type="match status" value="1"/>
</dbReference>
<protein>
    <submittedName>
        <fullName evidence="7">TetR/AcrR family transcriptional regulator</fullName>
    </submittedName>
</protein>
<dbReference type="InterPro" id="IPR001647">
    <property type="entry name" value="HTH_TetR"/>
</dbReference>
<dbReference type="InterPro" id="IPR011075">
    <property type="entry name" value="TetR_C"/>
</dbReference>
<organism evidence="7 8">
    <name type="scientific">Yinghuangia aomiensis</name>
    <dbReference type="NCBI Taxonomy" id="676205"/>
    <lineage>
        <taxon>Bacteria</taxon>
        <taxon>Bacillati</taxon>
        <taxon>Actinomycetota</taxon>
        <taxon>Actinomycetes</taxon>
        <taxon>Kitasatosporales</taxon>
        <taxon>Streptomycetaceae</taxon>
        <taxon>Yinghuangia</taxon>
    </lineage>
</organism>
<evidence type="ECO:0000313" key="8">
    <source>
        <dbReference type="Proteomes" id="UP001500466"/>
    </source>
</evidence>
<dbReference type="Pfam" id="PF00440">
    <property type="entry name" value="TetR_N"/>
    <property type="match status" value="1"/>
</dbReference>
<keyword evidence="8" id="KW-1185">Reference proteome</keyword>